<accession>A0A0F8YDT0</accession>
<reference evidence="2" key="1">
    <citation type="journal article" date="2015" name="Nature">
        <title>Complex archaea that bridge the gap between prokaryotes and eukaryotes.</title>
        <authorList>
            <person name="Spang A."/>
            <person name="Saw J.H."/>
            <person name="Jorgensen S.L."/>
            <person name="Zaremba-Niedzwiedzka K."/>
            <person name="Martijn J."/>
            <person name="Lind A.E."/>
            <person name="van Eijk R."/>
            <person name="Schleper C."/>
            <person name="Guy L."/>
            <person name="Ettema T.J."/>
        </authorList>
    </citation>
    <scope>NUCLEOTIDE SEQUENCE</scope>
</reference>
<feature type="non-terminal residue" evidence="2">
    <location>
        <position position="1"/>
    </location>
</feature>
<protein>
    <recommendedName>
        <fullName evidence="1">DNA-directed DNA polymerase family A palm domain-containing protein</fullName>
    </recommendedName>
</protein>
<dbReference type="SUPFAM" id="SSF56672">
    <property type="entry name" value="DNA/RNA polymerases"/>
    <property type="match status" value="1"/>
</dbReference>
<dbReference type="Gene3D" id="3.30.70.370">
    <property type="match status" value="1"/>
</dbReference>
<dbReference type="PANTHER" id="PTHR10133:SF62">
    <property type="entry name" value="DNA POLYMERASE THETA"/>
    <property type="match status" value="1"/>
</dbReference>
<dbReference type="AlphaFoldDB" id="A0A0F8YDT0"/>
<comment type="caution">
    <text evidence="2">The sequence shown here is derived from an EMBL/GenBank/DDBJ whole genome shotgun (WGS) entry which is preliminary data.</text>
</comment>
<evidence type="ECO:0000313" key="2">
    <source>
        <dbReference type="EMBL" id="KKK79597.1"/>
    </source>
</evidence>
<sequence length="159" mass="18282">FDRSRSEQLIADWLGLYSTLDAYIHSQAEKNRACGYATTFTGRRRYLPGMGLIGRRWPYSKLREESERQGFNFEMQGGAQDLMKEAEVQVMQVKEDLREMGVGFEPCLQLHDEVLALVKEEHWDVVDPLMRAAMHDGRDFHGVPLKCGGQMGENWGELK</sequence>
<dbReference type="Pfam" id="PF00476">
    <property type="entry name" value="DNA_pol_A"/>
    <property type="match status" value="1"/>
</dbReference>
<dbReference type="InterPro" id="IPR043502">
    <property type="entry name" value="DNA/RNA_pol_sf"/>
</dbReference>
<proteinExistence type="predicted"/>
<gene>
    <name evidence="2" type="ORF">LCGC14_2831920</name>
</gene>
<evidence type="ECO:0000259" key="1">
    <source>
        <dbReference type="Pfam" id="PF00476"/>
    </source>
</evidence>
<dbReference type="InterPro" id="IPR001098">
    <property type="entry name" value="DNA-dir_DNA_pol_A_palm_dom"/>
</dbReference>
<dbReference type="EMBL" id="LAZR01053955">
    <property type="protein sequence ID" value="KKK79597.1"/>
    <property type="molecule type" value="Genomic_DNA"/>
</dbReference>
<organism evidence="2">
    <name type="scientific">marine sediment metagenome</name>
    <dbReference type="NCBI Taxonomy" id="412755"/>
    <lineage>
        <taxon>unclassified sequences</taxon>
        <taxon>metagenomes</taxon>
        <taxon>ecological metagenomes</taxon>
    </lineage>
</organism>
<dbReference type="InterPro" id="IPR002298">
    <property type="entry name" value="DNA_polymerase_A"/>
</dbReference>
<dbReference type="GO" id="GO:0003677">
    <property type="term" value="F:DNA binding"/>
    <property type="evidence" value="ECO:0007669"/>
    <property type="project" value="InterPro"/>
</dbReference>
<dbReference type="PANTHER" id="PTHR10133">
    <property type="entry name" value="DNA POLYMERASE I"/>
    <property type="match status" value="1"/>
</dbReference>
<dbReference type="Gene3D" id="1.10.150.20">
    <property type="entry name" value="5' to 3' exonuclease, C-terminal subdomain"/>
    <property type="match status" value="1"/>
</dbReference>
<dbReference type="GO" id="GO:0006261">
    <property type="term" value="P:DNA-templated DNA replication"/>
    <property type="evidence" value="ECO:0007669"/>
    <property type="project" value="InterPro"/>
</dbReference>
<dbReference type="PRINTS" id="PR00868">
    <property type="entry name" value="DNAPOLI"/>
</dbReference>
<name>A0A0F8YDT0_9ZZZZ</name>
<dbReference type="GO" id="GO:0006302">
    <property type="term" value="P:double-strand break repair"/>
    <property type="evidence" value="ECO:0007669"/>
    <property type="project" value="TreeGrafter"/>
</dbReference>
<dbReference type="GO" id="GO:0003887">
    <property type="term" value="F:DNA-directed DNA polymerase activity"/>
    <property type="evidence" value="ECO:0007669"/>
    <property type="project" value="InterPro"/>
</dbReference>
<feature type="domain" description="DNA-directed DNA polymerase family A palm" evidence="1">
    <location>
        <begin position="3"/>
        <end position="157"/>
    </location>
</feature>